<name>A0ABR3NQI6_9TELE</name>
<dbReference type="EMBL" id="JAYMGO010000003">
    <property type="protein sequence ID" value="KAL1279284.1"/>
    <property type="molecule type" value="Genomic_DNA"/>
</dbReference>
<evidence type="ECO:0000313" key="1">
    <source>
        <dbReference type="EMBL" id="KAL1279284.1"/>
    </source>
</evidence>
<gene>
    <name evidence="1" type="ORF">QQF64_025957</name>
</gene>
<dbReference type="Proteomes" id="UP001558613">
    <property type="component" value="Unassembled WGS sequence"/>
</dbReference>
<accession>A0ABR3NQI6</accession>
<keyword evidence="2" id="KW-1185">Reference proteome</keyword>
<organism evidence="1 2">
    <name type="scientific">Cirrhinus molitorella</name>
    <name type="common">mud carp</name>
    <dbReference type="NCBI Taxonomy" id="172907"/>
    <lineage>
        <taxon>Eukaryota</taxon>
        <taxon>Metazoa</taxon>
        <taxon>Chordata</taxon>
        <taxon>Craniata</taxon>
        <taxon>Vertebrata</taxon>
        <taxon>Euteleostomi</taxon>
        <taxon>Actinopterygii</taxon>
        <taxon>Neopterygii</taxon>
        <taxon>Teleostei</taxon>
        <taxon>Ostariophysi</taxon>
        <taxon>Cypriniformes</taxon>
        <taxon>Cyprinidae</taxon>
        <taxon>Labeoninae</taxon>
        <taxon>Labeonini</taxon>
        <taxon>Cirrhinus</taxon>
    </lineage>
</organism>
<proteinExistence type="predicted"/>
<protein>
    <submittedName>
        <fullName evidence="1">Uncharacterized protein</fullName>
    </submittedName>
</protein>
<reference evidence="1 2" key="1">
    <citation type="submission" date="2023-09" db="EMBL/GenBank/DDBJ databases">
        <authorList>
            <person name="Wang M."/>
        </authorList>
    </citation>
    <scope>NUCLEOTIDE SEQUENCE [LARGE SCALE GENOMIC DNA]</scope>
    <source>
        <strain evidence="1">GT-2023</strain>
        <tissue evidence="1">Liver</tissue>
    </source>
</reference>
<comment type="caution">
    <text evidence="1">The sequence shown here is derived from an EMBL/GenBank/DDBJ whole genome shotgun (WGS) entry which is preliminary data.</text>
</comment>
<sequence>MQSRFEGNNNKPEFFLSFDPVKMKQKNFLNDTIDIFHLKTNVGNPSAKMLDGAFKVHTSWEGCSAATIQGMAQVSVTDNIWRDPIRIRSFPHYVALISFLIECWLKQDMQATDFVVGKFTIQMRPNDLYCSPIKKDEKDMNLHDKRLSYATLKTSRCFNKKYSEIVWFYMNGNHDKVDRYIQTPQDAIALCAVLFSEVIRYPDMFFHNILLMQHLKSWEEFYDQHPMLTGGSWKGGSRNRGQVIVPEKVKQREEKNLVSCVKTIMRHMENRGTLFHGAQENEEADN</sequence>
<evidence type="ECO:0000313" key="2">
    <source>
        <dbReference type="Proteomes" id="UP001558613"/>
    </source>
</evidence>